<dbReference type="InterPro" id="IPR050855">
    <property type="entry name" value="NDM-1-like"/>
</dbReference>
<organism evidence="2 3">
    <name type="scientific">Tsukamurella soli</name>
    <dbReference type="NCBI Taxonomy" id="644556"/>
    <lineage>
        <taxon>Bacteria</taxon>
        <taxon>Bacillati</taxon>
        <taxon>Actinomycetota</taxon>
        <taxon>Actinomycetes</taxon>
        <taxon>Mycobacteriales</taxon>
        <taxon>Tsukamurellaceae</taxon>
        <taxon>Tsukamurella</taxon>
    </lineage>
</organism>
<accession>A0ABP8JEJ4</accession>
<dbReference type="Proteomes" id="UP001500635">
    <property type="component" value="Unassembled WGS sequence"/>
</dbReference>
<name>A0ABP8JEJ4_9ACTN</name>
<gene>
    <name evidence="2" type="ORF">GCM10023147_16510</name>
</gene>
<dbReference type="SUPFAM" id="SSF56281">
    <property type="entry name" value="Metallo-hydrolase/oxidoreductase"/>
    <property type="match status" value="1"/>
</dbReference>
<feature type="domain" description="Metallo-beta-lactamase" evidence="1">
    <location>
        <begin position="20"/>
        <end position="231"/>
    </location>
</feature>
<evidence type="ECO:0000259" key="1">
    <source>
        <dbReference type="SMART" id="SM00849"/>
    </source>
</evidence>
<evidence type="ECO:0000313" key="2">
    <source>
        <dbReference type="EMBL" id="GAA4389576.1"/>
    </source>
</evidence>
<dbReference type="SMART" id="SM00849">
    <property type="entry name" value="Lactamase_B"/>
    <property type="match status" value="1"/>
</dbReference>
<evidence type="ECO:0000313" key="3">
    <source>
        <dbReference type="Proteomes" id="UP001500635"/>
    </source>
</evidence>
<reference evidence="3" key="1">
    <citation type="journal article" date="2019" name="Int. J. Syst. Evol. Microbiol.">
        <title>The Global Catalogue of Microorganisms (GCM) 10K type strain sequencing project: providing services to taxonomists for standard genome sequencing and annotation.</title>
        <authorList>
            <consortium name="The Broad Institute Genomics Platform"/>
            <consortium name="The Broad Institute Genome Sequencing Center for Infectious Disease"/>
            <person name="Wu L."/>
            <person name="Ma J."/>
        </authorList>
    </citation>
    <scope>NUCLEOTIDE SEQUENCE [LARGE SCALE GENOMIC DNA]</scope>
    <source>
        <strain evidence="3">JCM 17688</strain>
    </source>
</reference>
<sequence>MSLIVDRMPELGITRLSRWIFNCYVLDGDDGPVVVDPGTRRMALDVTAYLGSHAVDVAAIVATHGHTDHVGGAPTLSAMTGAAVNVAPKTLDYVGGEKTPSVPSAVLGFAPVLVGQPIDLDVLRSSARDVLRAGYGTPLGWRWTGPAPIGSLADGIAVPGASAWTVHAAAGHTPDSVVLFNVSTGALISGDAVATARGRALLAPITFDAADAPATAERLRALPVAHLLPGHGLPVHGTVW</sequence>
<dbReference type="PANTHER" id="PTHR42951:SF4">
    <property type="entry name" value="ACYL-COENZYME A THIOESTERASE MBLAC2"/>
    <property type="match status" value="1"/>
</dbReference>
<protein>
    <recommendedName>
        <fullName evidence="1">Metallo-beta-lactamase domain-containing protein</fullName>
    </recommendedName>
</protein>
<dbReference type="InterPro" id="IPR001279">
    <property type="entry name" value="Metallo-B-lactamas"/>
</dbReference>
<comment type="caution">
    <text evidence="2">The sequence shown here is derived from an EMBL/GenBank/DDBJ whole genome shotgun (WGS) entry which is preliminary data.</text>
</comment>
<dbReference type="RefSeq" id="WP_344993581.1">
    <property type="nucleotide sequence ID" value="NZ_BAABFR010000019.1"/>
</dbReference>
<keyword evidence="3" id="KW-1185">Reference proteome</keyword>
<dbReference type="Gene3D" id="3.60.15.10">
    <property type="entry name" value="Ribonuclease Z/Hydroxyacylglutathione hydrolase-like"/>
    <property type="match status" value="1"/>
</dbReference>
<dbReference type="PANTHER" id="PTHR42951">
    <property type="entry name" value="METALLO-BETA-LACTAMASE DOMAIN-CONTAINING"/>
    <property type="match status" value="1"/>
</dbReference>
<proteinExistence type="predicted"/>
<dbReference type="EMBL" id="BAABFR010000019">
    <property type="protein sequence ID" value="GAA4389576.1"/>
    <property type="molecule type" value="Genomic_DNA"/>
</dbReference>
<dbReference type="InterPro" id="IPR036866">
    <property type="entry name" value="RibonucZ/Hydroxyglut_hydro"/>
</dbReference>
<dbReference type="Pfam" id="PF00753">
    <property type="entry name" value="Lactamase_B"/>
    <property type="match status" value="1"/>
</dbReference>